<evidence type="ECO:0000313" key="13">
    <source>
        <dbReference type="Proteomes" id="UP000622648"/>
    </source>
</evidence>
<dbReference type="InterPro" id="IPR023927">
    <property type="entry name" value="SbnA"/>
</dbReference>
<evidence type="ECO:0000256" key="8">
    <source>
        <dbReference type="ARBA" id="ARBA00022898"/>
    </source>
</evidence>
<proteinExistence type="inferred from homology"/>
<evidence type="ECO:0000256" key="7">
    <source>
        <dbReference type="ARBA" id="ARBA00022679"/>
    </source>
</evidence>
<dbReference type="EMBL" id="SLWO01000004">
    <property type="protein sequence ID" value="TCO25220.1"/>
    <property type="molecule type" value="Genomic_DNA"/>
</dbReference>
<dbReference type="EMBL" id="BMJO01000002">
    <property type="protein sequence ID" value="GGE47152.1"/>
    <property type="molecule type" value="Genomic_DNA"/>
</dbReference>
<keyword evidence="8" id="KW-0663">Pyridoxal phosphate</keyword>
<dbReference type="Proteomes" id="UP000622648">
    <property type="component" value="Unassembled WGS sequence"/>
</dbReference>
<evidence type="ECO:0000256" key="6">
    <source>
        <dbReference type="ARBA" id="ARBA00016985"/>
    </source>
</evidence>
<reference evidence="11 12" key="3">
    <citation type="submission" date="2019-03" db="EMBL/GenBank/DDBJ databases">
        <title>Genomic Encyclopedia of Type Strains, Phase IV (KMG-IV): sequencing the most valuable type-strain genomes for metagenomic binning, comparative biology and taxonomic classification.</title>
        <authorList>
            <person name="Goeker M."/>
        </authorList>
    </citation>
    <scope>NUCLEOTIDE SEQUENCE [LARGE SCALE GENOMIC DNA]</scope>
    <source>
        <strain evidence="11 12">DSM 103236</strain>
    </source>
</reference>
<dbReference type="PANTHER" id="PTHR10314">
    <property type="entry name" value="CYSTATHIONINE BETA-SYNTHASE"/>
    <property type="match status" value="1"/>
</dbReference>
<dbReference type="EC" id="2.5.1.140" evidence="5"/>
<gene>
    <name evidence="10" type="primary">cysM</name>
    <name evidence="11" type="ORF">EV200_104257</name>
    <name evidence="10" type="ORF">GCM10011413_11590</name>
</gene>
<organism evidence="11 12">
    <name type="scientific">Pedobacter psychrotolerans</name>
    <dbReference type="NCBI Taxonomy" id="1843235"/>
    <lineage>
        <taxon>Bacteria</taxon>
        <taxon>Pseudomonadati</taxon>
        <taxon>Bacteroidota</taxon>
        <taxon>Sphingobacteriia</taxon>
        <taxon>Sphingobacteriales</taxon>
        <taxon>Sphingobacteriaceae</taxon>
        <taxon>Pedobacter</taxon>
    </lineage>
</organism>
<evidence type="ECO:0000256" key="5">
    <source>
        <dbReference type="ARBA" id="ARBA00012331"/>
    </source>
</evidence>
<dbReference type="NCBIfam" id="TIGR03945">
    <property type="entry name" value="PLP_SbnA_fam"/>
    <property type="match status" value="1"/>
</dbReference>
<accession>A0A4R2HG30</accession>
<dbReference type="InterPro" id="IPR050214">
    <property type="entry name" value="Cys_Synth/Cystath_Beta-Synth"/>
</dbReference>
<comment type="similarity">
    <text evidence="3">Belongs to the cysteine synthase/cystathionine beta-synthase family. SbnA subfamily.</text>
</comment>
<dbReference type="Gene3D" id="3.40.50.1100">
    <property type="match status" value="2"/>
</dbReference>
<dbReference type="Pfam" id="PF00291">
    <property type="entry name" value="PALP"/>
    <property type="match status" value="1"/>
</dbReference>
<dbReference type="GO" id="GO:0016765">
    <property type="term" value="F:transferase activity, transferring alkyl or aryl (other than methyl) groups"/>
    <property type="evidence" value="ECO:0007669"/>
    <property type="project" value="UniProtKB-ARBA"/>
</dbReference>
<reference evidence="13" key="2">
    <citation type="journal article" date="2019" name="Int. J. Syst. Evol. Microbiol.">
        <title>The Global Catalogue of Microorganisms (GCM) 10K type strain sequencing project: providing services to taxonomists for standard genome sequencing and annotation.</title>
        <authorList>
            <consortium name="The Broad Institute Genomics Platform"/>
            <consortium name="The Broad Institute Genome Sequencing Center for Infectious Disease"/>
            <person name="Wu L."/>
            <person name="Ma J."/>
        </authorList>
    </citation>
    <scope>NUCLEOTIDE SEQUENCE [LARGE SCALE GENOMIC DNA]</scope>
    <source>
        <strain evidence="13">CGMCC 1.15644</strain>
    </source>
</reference>
<comment type="caution">
    <text evidence="11">The sequence shown here is derived from an EMBL/GenBank/DDBJ whole genome shotgun (WGS) entry which is preliminary data.</text>
</comment>
<dbReference type="PROSITE" id="PS00901">
    <property type="entry name" value="CYS_SYNTHASE"/>
    <property type="match status" value="1"/>
</dbReference>
<keyword evidence="13" id="KW-1185">Reference proteome</keyword>
<dbReference type="InterPro" id="IPR036052">
    <property type="entry name" value="TrpB-like_PALP_sf"/>
</dbReference>
<sequence>MSLQTKEMLEKLSLIQPLIGNTPVIKLAVPHMNANIFAKLEYVNFAGSIKSRPAFNILYKAIGDGQIDENSIVVESSSGNFAIALAMLCKLIGIRFIPVIDPNINPGYEKLLRYLCAEVIKVTEIDETGGYLLTRLARVSAIRQSNEHTFWPNQYGNPVNAETYYHYMAKEIADSFVKLDYVFIGVSSCGTIAGLSKKLKIEFPDIKIIAIDVEGSVIFSHPPQKRFISGIGSSIVPPLINEAIIDEIIHISQVDIIEGCHNLVDQHMLFCGASSGASYSCIKRYFQNHPAFDTKPQVLFICPDSGDAYLDTIYDQQWGAKVAAAQYQDFTINN</sequence>
<evidence type="ECO:0000256" key="3">
    <source>
        <dbReference type="ARBA" id="ARBA00008519"/>
    </source>
</evidence>
<evidence type="ECO:0000313" key="12">
    <source>
        <dbReference type="Proteomes" id="UP000295684"/>
    </source>
</evidence>
<protein>
    <recommendedName>
        <fullName evidence="6">N-(2-amino-2-carboxyethyl)-L-glutamate synthase</fullName>
        <ecNumber evidence="5">2.5.1.140</ecNumber>
    </recommendedName>
</protein>
<dbReference type="Proteomes" id="UP000295684">
    <property type="component" value="Unassembled WGS sequence"/>
</dbReference>
<evidence type="ECO:0000313" key="10">
    <source>
        <dbReference type="EMBL" id="GGE47152.1"/>
    </source>
</evidence>
<dbReference type="AlphaFoldDB" id="A0A4R2HG30"/>
<comment type="pathway">
    <text evidence="2">Siderophore biosynthesis.</text>
</comment>
<comment type="cofactor">
    <cofactor evidence="1">
        <name>pyridoxal 5'-phosphate</name>
        <dbReference type="ChEBI" id="CHEBI:597326"/>
    </cofactor>
</comment>
<dbReference type="RefSeq" id="WP_208864535.1">
    <property type="nucleotide sequence ID" value="NZ_BMJO01000002.1"/>
</dbReference>
<reference evidence="10" key="4">
    <citation type="submission" date="2024-05" db="EMBL/GenBank/DDBJ databases">
        <authorList>
            <person name="Sun Q."/>
            <person name="Zhou Y."/>
        </authorList>
    </citation>
    <scope>NUCLEOTIDE SEQUENCE</scope>
    <source>
        <strain evidence="10">CGMCC 1.15644</strain>
    </source>
</reference>
<feature type="domain" description="Tryptophan synthase beta chain-like PALP" evidence="9">
    <location>
        <begin position="15"/>
        <end position="302"/>
    </location>
</feature>
<evidence type="ECO:0000256" key="1">
    <source>
        <dbReference type="ARBA" id="ARBA00001933"/>
    </source>
</evidence>
<evidence type="ECO:0000256" key="2">
    <source>
        <dbReference type="ARBA" id="ARBA00004924"/>
    </source>
</evidence>
<evidence type="ECO:0000256" key="4">
    <source>
        <dbReference type="ARBA" id="ARBA00011738"/>
    </source>
</evidence>
<evidence type="ECO:0000313" key="11">
    <source>
        <dbReference type="EMBL" id="TCO25220.1"/>
    </source>
</evidence>
<dbReference type="GO" id="GO:0006535">
    <property type="term" value="P:cysteine biosynthetic process from serine"/>
    <property type="evidence" value="ECO:0007669"/>
    <property type="project" value="InterPro"/>
</dbReference>
<name>A0A4R2HG30_9SPHI</name>
<comment type="subunit">
    <text evidence="4">Homodimer.</text>
</comment>
<dbReference type="CDD" id="cd01561">
    <property type="entry name" value="CBS_like"/>
    <property type="match status" value="1"/>
</dbReference>
<reference evidence="10" key="1">
    <citation type="journal article" date="2014" name="Int. J. Syst. Evol. Microbiol.">
        <title>Complete genome of a new Firmicutes species belonging to the dominant human colonic microbiota ('Ruminococcus bicirculans') reveals two chromosomes and a selective capacity to utilize plant glucans.</title>
        <authorList>
            <consortium name="NISC Comparative Sequencing Program"/>
            <person name="Wegmann U."/>
            <person name="Louis P."/>
            <person name="Goesmann A."/>
            <person name="Henrissat B."/>
            <person name="Duncan S.H."/>
            <person name="Flint H.J."/>
        </authorList>
    </citation>
    <scope>NUCLEOTIDE SEQUENCE</scope>
    <source>
        <strain evidence="10">CGMCC 1.15644</strain>
    </source>
</reference>
<dbReference type="SUPFAM" id="SSF53686">
    <property type="entry name" value="Tryptophan synthase beta subunit-like PLP-dependent enzymes"/>
    <property type="match status" value="1"/>
</dbReference>
<dbReference type="InterPro" id="IPR001216">
    <property type="entry name" value="P-phosphate_BS"/>
</dbReference>
<evidence type="ECO:0000259" key="9">
    <source>
        <dbReference type="Pfam" id="PF00291"/>
    </source>
</evidence>
<keyword evidence="7" id="KW-0808">Transferase</keyword>
<dbReference type="InterPro" id="IPR001926">
    <property type="entry name" value="TrpB-like_PALP"/>
</dbReference>